<feature type="domain" description="Peptidase M16 N-terminal" evidence="7">
    <location>
        <begin position="37"/>
        <end position="172"/>
    </location>
</feature>
<feature type="domain" description="Peptidase M16 C-terminal" evidence="8">
    <location>
        <begin position="209"/>
        <end position="385"/>
    </location>
</feature>
<dbReference type="GO" id="GO:0051603">
    <property type="term" value="P:proteolysis involved in protein catabolic process"/>
    <property type="evidence" value="ECO:0007669"/>
    <property type="project" value="TreeGrafter"/>
</dbReference>
<sequence length="1143" mass="129728">MSLSLKVSSIVPSYHLPLAYSTRNHTLLVLPNGLKCLLIHDPSSEMMCGAVTVNCGAFNDPPNVLGLAHLTEHLILRGSKTHKSGSLGRKLAESGGQLNAYTTSNQSCFYFQVSTFAANTVGDGPSIVESILPIFSSYLTCPLLNERYVSQEILAVDDEHNGNRNNQEKVLFHGYRLLANPKHVFSRFATGNFDTLSLISSKKIKSMAKSYFSTNFTPQNMSLVFKGPQTVLQLKKMVLSEFMSLGSSPKTLPHPNDGISTSESTLHLEVSKNEIDLFITEGPNTIVLRTPFAPKIRISFPIYLMKQTENYNPTVRSLCNLLGEEGPESLSSLLSTEKGWISSLFVFVQTLYSDVQMLVIDLEPTKSAWSHLKEIVHEIISYLKRNIGECKEETLNILADYYSKLDEYNIISQPASVTLLDDVLDYAERLNRSFADAMQPNFISSFKSWSNISAASQTIKNMISVCFTECLVKVIILAPPEVSVEQTIRIQEEYFGFEYELSRLDFDNSPQFDFSEKKLPSPRAEIVGNMISRLKNSTRISTSHMVRGFESELLNPHLVSYDQSHEIWKSTNPQTSYENLIVTVAIRFPHIRASATNSVILDLLVELVGNELRGPLYDFEKIGSFWGLFSNINRCSSIMVTTSGSQDAVESMLLQIFATLRETADRLNAYPYAHLKKARVNLRKRYEQSKDCSNITKVLSASYVLLEEGIITPREKMESLELVDEKCLKSFKNQFLNTQEYLSVVKTGELNTSCLTNLYIVGKNYGFGKELRDPSSVVLRDGSFYLFETETREDDNISVVMHYTQIGSRSDTSLFVLAKFYLYLVSTTAMDELRIQRQLSYSVYSGLRMFHRQFGIYILIPSAWHACSHLTDQVEEFLQVVEEMVTSYSEEEFHEQLLLPFIQALSSNSSECDAESGLFASLQPQKGSGDKPCGPEFCEHWNHLNQILNSTYKFKSKNCEEPWDVNLIRGISRKEFLEFIGQHMHPKSLQRSVLVICSHPFNGIEFQRKQVVSRNLFQKMERLDINIDEDSILDALLKCENAEAYGDAFRILSKRYPNQKIKLKRLQLEAQFGNLLLKVGVSLGKFSLMKNGRRCFVESSVPMVRCSDYHQIHRESSVAPTMLLTEKFEKLIRIEEYQENSIY</sequence>
<dbReference type="Pfam" id="PF22456">
    <property type="entry name" value="PqqF-like_C_4"/>
    <property type="match status" value="1"/>
</dbReference>
<evidence type="ECO:0000259" key="9">
    <source>
        <dbReference type="Pfam" id="PF22456"/>
    </source>
</evidence>
<keyword evidence="5" id="KW-0862">Zinc</keyword>
<dbReference type="AlphaFoldDB" id="A0A1L0BBU9"/>
<evidence type="ECO:0000256" key="5">
    <source>
        <dbReference type="ARBA" id="ARBA00022833"/>
    </source>
</evidence>
<name>A0A1L0BBU9_9ASCO</name>
<evidence type="ECO:0000256" key="4">
    <source>
        <dbReference type="ARBA" id="ARBA00022801"/>
    </source>
</evidence>
<evidence type="ECO:0000259" key="8">
    <source>
        <dbReference type="Pfam" id="PF05193"/>
    </source>
</evidence>
<keyword evidence="6" id="KW-0482">Metalloprotease</keyword>
<proteinExistence type="inferred from homology"/>
<evidence type="ECO:0000256" key="2">
    <source>
        <dbReference type="ARBA" id="ARBA00022670"/>
    </source>
</evidence>
<keyword evidence="2" id="KW-0645">Protease</keyword>
<comment type="similarity">
    <text evidence="1">Belongs to the peptidase M16 family.</text>
</comment>
<dbReference type="GO" id="GO:0046872">
    <property type="term" value="F:metal ion binding"/>
    <property type="evidence" value="ECO:0007669"/>
    <property type="project" value="UniProtKB-KW"/>
</dbReference>
<evidence type="ECO:0000259" key="7">
    <source>
        <dbReference type="Pfam" id="PF00675"/>
    </source>
</evidence>
<dbReference type="PANTHER" id="PTHR43690:SF18">
    <property type="entry name" value="INSULIN-DEGRADING ENZYME-RELATED"/>
    <property type="match status" value="1"/>
</dbReference>
<dbReference type="InterPro" id="IPR011249">
    <property type="entry name" value="Metalloenz_LuxS/M16"/>
</dbReference>
<evidence type="ECO:0000256" key="1">
    <source>
        <dbReference type="ARBA" id="ARBA00007261"/>
    </source>
</evidence>
<dbReference type="PANTHER" id="PTHR43690">
    <property type="entry name" value="NARDILYSIN"/>
    <property type="match status" value="1"/>
</dbReference>
<accession>A0A1L0BBU9</accession>
<protein>
    <submittedName>
        <fullName evidence="10">CIC11C00000001434</fullName>
    </submittedName>
</protein>
<evidence type="ECO:0000256" key="3">
    <source>
        <dbReference type="ARBA" id="ARBA00022723"/>
    </source>
</evidence>
<dbReference type="GO" id="GO:0004222">
    <property type="term" value="F:metalloendopeptidase activity"/>
    <property type="evidence" value="ECO:0007669"/>
    <property type="project" value="TreeGrafter"/>
</dbReference>
<feature type="domain" description="Coenzyme PQQ synthesis protein F-like C-terminal lobe" evidence="9">
    <location>
        <begin position="825"/>
        <end position="896"/>
    </location>
</feature>
<reference evidence="10 11" key="1">
    <citation type="submission" date="2016-10" db="EMBL/GenBank/DDBJ databases">
        <authorList>
            <person name="de Groot N.N."/>
        </authorList>
    </citation>
    <scope>NUCLEOTIDE SEQUENCE [LARGE SCALE GENOMIC DNA]</scope>
    <source>
        <strain evidence="10 11">PYCC 4715</strain>
    </source>
</reference>
<dbReference type="Gene3D" id="3.30.830.10">
    <property type="entry name" value="Metalloenzyme, LuxS/M16 peptidase-like"/>
    <property type="match status" value="4"/>
</dbReference>
<evidence type="ECO:0000313" key="10">
    <source>
        <dbReference type="EMBL" id="SGZ48386.1"/>
    </source>
</evidence>
<dbReference type="SUPFAM" id="SSF63411">
    <property type="entry name" value="LuxS/MPP-like metallohydrolase"/>
    <property type="match status" value="4"/>
</dbReference>
<evidence type="ECO:0000256" key="6">
    <source>
        <dbReference type="ARBA" id="ARBA00023049"/>
    </source>
</evidence>
<dbReference type="GO" id="GO:0005829">
    <property type="term" value="C:cytosol"/>
    <property type="evidence" value="ECO:0007669"/>
    <property type="project" value="TreeGrafter"/>
</dbReference>
<dbReference type="InterPro" id="IPR007863">
    <property type="entry name" value="Peptidase_M16_C"/>
</dbReference>
<dbReference type="EMBL" id="LT635764">
    <property type="protein sequence ID" value="SGZ48386.1"/>
    <property type="molecule type" value="Genomic_DNA"/>
</dbReference>
<keyword evidence="3" id="KW-0479">Metal-binding</keyword>
<dbReference type="GO" id="GO:0005739">
    <property type="term" value="C:mitochondrion"/>
    <property type="evidence" value="ECO:0007669"/>
    <property type="project" value="TreeGrafter"/>
</dbReference>
<gene>
    <name evidence="10" type="ORF">SAMEA4029009_CIC11G00000001434</name>
</gene>
<organism evidence="10 11">
    <name type="scientific">Sungouiella intermedia</name>
    <dbReference type="NCBI Taxonomy" id="45354"/>
    <lineage>
        <taxon>Eukaryota</taxon>
        <taxon>Fungi</taxon>
        <taxon>Dikarya</taxon>
        <taxon>Ascomycota</taxon>
        <taxon>Saccharomycotina</taxon>
        <taxon>Pichiomycetes</taxon>
        <taxon>Metschnikowiaceae</taxon>
        <taxon>Sungouiella</taxon>
    </lineage>
</organism>
<dbReference type="InterPro" id="IPR050626">
    <property type="entry name" value="Peptidase_M16"/>
</dbReference>
<dbReference type="InterPro" id="IPR054734">
    <property type="entry name" value="PqqF-like_C_4"/>
</dbReference>
<dbReference type="Pfam" id="PF05193">
    <property type="entry name" value="Peptidase_M16_C"/>
    <property type="match status" value="1"/>
</dbReference>
<dbReference type="Proteomes" id="UP000182259">
    <property type="component" value="Chromosome I"/>
</dbReference>
<evidence type="ECO:0000313" key="11">
    <source>
        <dbReference type="Proteomes" id="UP000182259"/>
    </source>
</evidence>
<dbReference type="Pfam" id="PF00675">
    <property type="entry name" value="Peptidase_M16"/>
    <property type="match status" value="1"/>
</dbReference>
<dbReference type="InterPro" id="IPR011765">
    <property type="entry name" value="Pept_M16_N"/>
</dbReference>
<keyword evidence="4" id="KW-0378">Hydrolase</keyword>
<dbReference type="GO" id="GO:0043171">
    <property type="term" value="P:peptide catabolic process"/>
    <property type="evidence" value="ECO:0007669"/>
    <property type="project" value="TreeGrafter"/>
</dbReference>